<comment type="pathway">
    <text evidence="4">Amino-acid biosynthesis; D-alanine biosynthesis; D-alanine from L-alanine: step 1/1.</text>
</comment>
<dbReference type="InterPro" id="IPR020622">
    <property type="entry name" value="Ala_racemase_pyridoxalP-BS"/>
</dbReference>
<feature type="active site" description="Proton acceptor; specific for L-alanine" evidence="4">
    <location>
        <position position="265"/>
    </location>
</feature>
<sequence>MQVGFYRDTWVEVNLDAIEHNVRKMKKHIGEKVKLIAVVKANGYGHGAKQVAESALHAGASMLAVAFIDEAISLRQQGIKAPILVLGAIRAADIEIASKFDLILTCFSIEWLKEASENCESQGIHLHIKVDTGMGRLGVREEHELKEIFEFVDSSPYFQITGIFTHFATADEDEPSYFLTQYERFQQFLSVIDHEQLLVHCANSATGLKFPSKLYNAVRLGISMYGLSPSVEMKDKLPFTLEEAFSLQTKLVHVKKVPKGTKISYGATYETQQDEWIGTLPIGYADGWIRKLKDSEVLIDGKRLSLVGRICMDQCMVRLPYELPVDTKVTLIGEQKGQKISIDEVAKRLDTINYEIPCMISTRVPRTYLKDKQISEQSNPLLTNMPKES</sequence>
<dbReference type="InterPro" id="IPR009006">
    <property type="entry name" value="Ala_racemase/Decarboxylase_C"/>
</dbReference>
<evidence type="ECO:0000259" key="5">
    <source>
        <dbReference type="SMART" id="SM01005"/>
    </source>
</evidence>
<dbReference type="PRINTS" id="PR00992">
    <property type="entry name" value="ALARACEMASE"/>
</dbReference>
<dbReference type="EMBL" id="JAOYEY010000015">
    <property type="protein sequence ID" value="MCV9884273.1"/>
    <property type="molecule type" value="Genomic_DNA"/>
</dbReference>
<evidence type="ECO:0000256" key="1">
    <source>
        <dbReference type="ARBA" id="ARBA00001933"/>
    </source>
</evidence>
<dbReference type="PANTHER" id="PTHR30511">
    <property type="entry name" value="ALANINE RACEMASE"/>
    <property type="match status" value="1"/>
</dbReference>
<dbReference type="InterPro" id="IPR001608">
    <property type="entry name" value="Ala_racemase_N"/>
</dbReference>
<comment type="cofactor">
    <cofactor evidence="1 4">
        <name>pyridoxal 5'-phosphate</name>
        <dbReference type="ChEBI" id="CHEBI:597326"/>
    </cofactor>
</comment>
<accession>A0ABT3DBR7</accession>
<comment type="function">
    <text evidence="4">Catalyzes the interconversion of L-alanine and D-alanine. May also act on other amino acids.</text>
</comment>
<keyword evidence="3 4" id="KW-0413">Isomerase</keyword>
<dbReference type="Pfam" id="PF01168">
    <property type="entry name" value="Ala_racemase_N"/>
    <property type="match status" value="1"/>
</dbReference>
<evidence type="ECO:0000256" key="2">
    <source>
        <dbReference type="ARBA" id="ARBA00022898"/>
    </source>
</evidence>
<dbReference type="InterPro" id="IPR011079">
    <property type="entry name" value="Ala_racemase_C"/>
</dbReference>
<dbReference type="SMART" id="SM01005">
    <property type="entry name" value="Ala_racemase_C"/>
    <property type="match status" value="1"/>
</dbReference>
<dbReference type="SUPFAM" id="SSF51419">
    <property type="entry name" value="PLP-binding barrel"/>
    <property type="match status" value="1"/>
</dbReference>
<protein>
    <recommendedName>
        <fullName evidence="4">Alanine racemase</fullName>
        <ecNumber evidence="4">5.1.1.1</ecNumber>
    </recommendedName>
</protein>
<dbReference type="RefSeq" id="WP_264141263.1">
    <property type="nucleotide sequence ID" value="NZ_JAOYEY010000015.1"/>
</dbReference>
<dbReference type="GO" id="GO:0008784">
    <property type="term" value="F:alanine racemase activity"/>
    <property type="evidence" value="ECO:0007669"/>
    <property type="project" value="UniProtKB-EC"/>
</dbReference>
<feature type="modified residue" description="N6-(pyridoxal phosphate)lysine" evidence="4">
    <location>
        <position position="40"/>
    </location>
</feature>
<dbReference type="Proteomes" id="UP001526147">
    <property type="component" value="Unassembled WGS sequence"/>
</dbReference>
<dbReference type="PROSITE" id="PS00395">
    <property type="entry name" value="ALANINE_RACEMASE"/>
    <property type="match status" value="1"/>
</dbReference>
<reference evidence="6 7" key="1">
    <citation type="submission" date="2022-10" db="EMBL/GenBank/DDBJ databases">
        <title>Draft genome assembly of moderately radiation resistant bacterium Metabacillus halosaccharovorans.</title>
        <authorList>
            <person name="Pal S."/>
            <person name="Gopinathan A."/>
        </authorList>
    </citation>
    <scope>NUCLEOTIDE SEQUENCE [LARGE SCALE GENOMIC DNA]</scope>
    <source>
        <strain evidence="6 7">VITHBRA001</strain>
    </source>
</reference>
<dbReference type="CDD" id="cd00430">
    <property type="entry name" value="PLPDE_III_AR"/>
    <property type="match status" value="1"/>
</dbReference>
<comment type="catalytic activity">
    <reaction evidence="4">
        <text>L-alanine = D-alanine</text>
        <dbReference type="Rhea" id="RHEA:20249"/>
        <dbReference type="ChEBI" id="CHEBI:57416"/>
        <dbReference type="ChEBI" id="CHEBI:57972"/>
        <dbReference type="EC" id="5.1.1.1"/>
    </reaction>
</comment>
<name>A0ABT3DBR7_9BACI</name>
<dbReference type="Gene3D" id="3.20.20.10">
    <property type="entry name" value="Alanine racemase"/>
    <property type="match status" value="1"/>
</dbReference>
<dbReference type="InterPro" id="IPR029066">
    <property type="entry name" value="PLP-binding_barrel"/>
</dbReference>
<evidence type="ECO:0000313" key="6">
    <source>
        <dbReference type="EMBL" id="MCV9884273.1"/>
    </source>
</evidence>
<dbReference type="NCBIfam" id="TIGR00492">
    <property type="entry name" value="alr"/>
    <property type="match status" value="1"/>
</dbReference>
<feature type="binding site" evidence="4">
    <location>
        <position position="136"/>
    </location>
    <ligand>
        <name>substrate</name>
    </ligand>
</feature>
<dbReference type="Gene3D" id="2.40.37.10">
    <property type="entry name" value="Lyase, Ornithine Decarboxylase, Chain A, domain 1"/>
    <property type="match status" value="1"/>
</dbReference>
<keyword evidence="2 4" id="KW-0663">Pyridoxal phosphate</keyword>
<dbReference type="HAMAP" id="MF_01201">
    <property type="entry name" value="Ala_racemase"/>
    <property type="match status" value="1"/>
</dbReference>
<feature type="active site" description="Proton acceptor; specific for D-alanine" evidence="4">
    <location>
        <position position="40"/>
    </location>
</feature>
<evidence type="ECO:0000256" key="4">
    <source>
        <dbReference type="HAMAP-Rule" id="MF_01201"/>
    </source>
</evidence>
<evidence type="ECO:0000313" key="7">
    <source>
        <dbReference type="Proteomes" id="UP001526147"/>
    </source>
</evidence>
<feature type="binding site" evidence="4">
    <location>
        <position position="312"/>
    </location>
    <ligand>
        <name>substrate</name>
    </ligand>
</feature>
<dbReference type="Pfam" id="PF00842">
    <property type="entry name" value="Ala_racemase_C"/>
    <property type="match status" value="1"/>
</dbReference>
<dbReference type="EC" id="5.1.1.1" evidence="4"/>
<comment type="caution">
    <text evidence="6">The sequence shown here is derived from an EMBL/GenBank/DDBJ whole genome shotgun (WGS) entry which is preliminary data.</text>
</comment>
<dbReference type="SUPFAM" id="SSF50621">
    <property type="entry name" value="Alanine racemase C-terminal domain-like"/>
    <property type="match status" value="1"/>
</dbReference>
<proteinExistence type="inferred from homology"/>
<dbReference type="InterPro" id="IPR000821">
    <property type="entry name" value="Ala_racemase"/>
</dbReference>
<comment type="similarity">
    <text evidence="4">Belongs to the alanine racemase family.</text>
</comment>
<feature type="domain" description="Alanine racemase C-terminal" evidence="5">
    <location>
        <begin position="244"/>
        <end position="369"/>
    </location>
</feature>
<dbReference type="PANTHER" id="PTHR30511:SF0">
    <property type="entry name" value="ALANINE RACEMASE, CATABOLIC-RELATED"/>
    <property type="match status" value="1"/>
</dbReference>
<organism evidence="6 7">
    <name type="scientific">Metabacillus halosaccharovorans</name>
    <dbReference type="NCBI Taxonomy" id="930124"/>
    <lineage>
        <taxon>Bacteria</taxon>
        <taxon>Bacillati</taxon>
        <taxon>Bacillota</taxon>
        <taxon>Bacilli</taxon>
        <taxon>Bacillales</taxon>
        <taxon>Bacillaceae</taxon>
        <taxon>Metabacillus</taxon>
    </lineage>
</organism>
<keyword evidence="7" id="KW-1185">Reference proteome</keyword>
<gene>
    <name evidence="6" type="primary">alr</name>
    <name evidence="6" type="ORF">OIH86_01180</name>
</gene>
<evidence type="ECO:0000256" key="3">
    <source>
        <dbReference type="ARBA" id="ARBA00023235"/>
    </source>
</evidence>